<evidence type="ECO:0000256" key="1">
    <source>
        <dbReference type="SAM" id="MobiDB-lite"/>
    </source>
</evidence>
<dbReference type="Proteomes" id="UP000735302">
    <property type="component" value="Unassembled WGS sequence"/>
</dbReference>
<name>A0AAV4BCJ0_9GAST</name>
<sequence length="106" mass="11710">MIADACDDNDANDDDDDVDAFDDDPNNDDDDYDIVMGGGLPDALGDTVDSESTLRSAVNLLSRVRPLPPAPWPDEGPESLRSSRCVLAYKKNSLMRYVMAREVLRF</sequence>
<dbReference type="EMBL" id="BLXT01004931">
    <property type="protein sequence ID" value="GFO18126.1"/>
    <property type="molecule type" value="Genomic_DNA"/>
</dbReference>
<protein>
    <submittedName>
        <fullName evidence="2">Uncharacterized protein</fullName>
    </submittedName>
</protein>
<proteinExistence type="predicted"/>
<accession>A0AAV4BCJ0</accession>
<organism evidence="2 3">
    <name type="scientific">Plakobranchus ocellatus</name>
    <dbReference type="NCBI Taxonomy" id="259542"/>
    <lineage>
        <taxon>Eukaryota</taxon>
        <taxon>Metazoa</taxon>
        <taxon>Spiralia</taxon>
        <taxon>Lophotrochozoa</taxon>
        <taxon>Mollusca</taxon>
        <taxon>Gastropoda</taxon>
        <taxon>Heterobranchia</taxon>
        <taxon>Euthyneura</taxon>
        <taxon>Panpulmonata</taxon>
        <taxon>Sacoglossa</taxon>
        <taxon>Placobranchoidea</taxon>
        <taxon>Plakobranchidae</taxon>
        <taxon>Plakobranchus</taxon>
    </lineage>
</organism>
<keyword evidence="3" id="KW-1185">Reference proteome</keyword>
<comment type="caution">
    <text evidence="2">The sequence shown here is derived from an EMBL/GenBank/DDBJ whole genome shotgun (WGS) entry which is preliminary data.</text>
</comment>
<dbReference type="AlphaFoldDB" id="A0AAV4BCJ0"/>
<feature type="region of interest" description="Disordered" evidence="1">
    <location>
        <begin position="1"/>
        <end position="39"/>
    </location>
</feature>
<gene>
    <name evidence="2" type="ORF">PoB_004463100</name>
</gene>
<reference evidence="2 3" key="1">
    <citation type="journal article" date="2021" name="Elife">
        <title>Chloroplast acquisition without the gene transfer in kleptoplastic sea slugs, Plakobranchus ocellatus.</title>
        <authorList>
            <person name="Maeda T."/>
            <person name="Takahashi S."/>
            <person name="Yoshida T."/>
            <person name="Shimamura S."/>
            <person name="Takaki Y."/>
            <person name="Nagai Y."/>
            <person name="Toyoda A."/>
            <person name="Suzuki Y."/>
            <person name="Arimoto A."/>
            <person name="Ishii H."/>
            <person name="Satoh N."/>
            <person name="Nishiyama T."/>
            <person name="Hasebe M."/>
            <person name="Maruyama T."/>
            <person name="Minagawa J."/>
            <person name="Obokata J."/>
            <person name="Shigenobu S."/>
        </authorList>
    </citation>
    <scope>NUCLEOTIDE SEQUENCE [LARGE SCALE GENOMIC DNA]</scope>
</reference>
<evidence type="ECO:0000313" key="3">
    <source>
        <dbReference type="Proteomes" id="UP000735302"/>
    </source>
</evidence>
<evidence type="ECO:0000313" key="2">
    <source>
        <dbReference type="EMBL" id="GFO18126.1"/>
    </source>
</evidence>
<feature type="compositionally biased region" description="Acidic residues" evidence="1">
    <location>
        <begin position="1"/>
        <end position="33"/>
    </location>
</feature>